<evidence type="ECO:0000313" key="1">
    <source>
        <dbReference type="EMBL" id="CAR98406.1"/>
    </source>
</evidence>
<dbReference type="InParanoid" id="B6IES6"/>
<protein>
    <submittedName>
        <fullName evidence="1">Protein CBG25457</fullName>
    </submittedName>
</protein>
<reference evidence="1 2" key="1">
    <citation type="journal article" date="2003" name="PLoS Biol.">
        <title>The genome sequence of Caenorhabditis briggsae: a platform for comparative genomics.</title>
        <authorList>
            <person name="Stein L.D."/>
            <person name="Bao Z."/>
            <person name="Blasiar D."/>
            <person name="Blumenthal T."/>
            <person name="Brent M.R."/>
            <person name="Chen N."/>
            <person name="Chinwalla A."/>
            <person name="Clarke L."/>
            <person name="Clee C."/>
            <person name="Coghlan A."/>
            <person name="Coulson A."/>
            <person name="D'Eustachio P."/>
            <person name="Fitch D.H."/>
            <person name="Fulton L.A."/>
            <person name="Fulton R.E."/>
            <person name="Griffiths-Jones S."/>
            <person name="Harris T.W."/>
            <person name="Hillier L.W."/>
            <person name="Kamath R."/>
            <person name="Kuwabara P.E."/>
            <person name="Mardis E.R."/>
            <person name="Marra M.A."/>
            <person name="Miner T.L."/>
            <person name="Minx P."/>
            <person name="Mullikin J.C."/>
            <person name="Plumb R.W."/>
            <person name="Rogers J."/>
            <person name="Schein J.E."/>
            <person name="Sohrmann M."/>
            <person name="Spieth J."/>
            <person name="Stajich J.E."/>
            <person name="Wei C."/>
            <person name="Willey D."/>
            <person name="Wilson R.K."/>
            <person name="Durbin R."/>
            <person name="Waterston R.H."/>
        </authorList>
    </citation>
    <scope>NUCLEOTIDE SEQUENCE [LARGE SCALE GENOMIC DNA]</scope>
    <source>
        <strain evidence="1 2">AF16</strain>
    </source>
</reference>
<organism evidence="1 2">
    <name type="scientific">Caenorhabditis briggsae</name>
    <dbReference type="NCBI Taxonomy" id="6238"/>
    <lineage>
        <taxon>Eukaryota</taxon>
        <taxon>Metazoa</taxon>
        <taxon>Ecdysozoa</taxon>
        <taxon>Nematoda</taxon>
        <taxon>Chromadorea</taxon>
        <taxon>Rhabditida</taxon>
        <taxon>Rhabditina</taxon>
        <taxon>Rhabditomorpha</taxon>
        <taxon>Rhabditoidea</taxon>
        <taxon>Rhabditidae</taxon>
        <taxon>Peloderinae</taxon>
        <taxon>Caenorhabditis</taxon>
    </lineage>
</organism>
<gene>
    <name evidence="1" type="ORF">CBG25457</name>
    <name evidence="1" type="ORF">CBG_25457</name>
</gene>
<dbReference type="Proteomes" id="UP000008549">
    <property type="component" value="Unassembled WGS sequence"/>
</dbReference>
<reference evidence="1 2" key="2">
    <citation type="journal article" date="2011" name="PLoS Genet.">
        <title>Caenorhabditis briggsae recombinant inbred line genotypes reveal inter-strain incompatibility and the evolution of recombination.</title>
        <authorList>
            <person name="Ross J.A."/>
            <person name="Koboldt D.C."/>
            <person name="Staisch J.E."/>
            <person name="Chamberlin H.M."/>
            <person name="Gupta B.P."/>
            <person name="Miller R.D."/>
            <person name="Baird S.E."/>
            <person name="Haag E.S."/>
        </authorList>
    </citation>
    <scope>NUCLEOTIDE SEQUENCE [LARGE SCALE GENOMIC DNA]</scope>
    <source>
        <strain evidence="1 2">AF16</strain>
    </source>
</reference>
<dbReference type="KEGG" id="cbr:CBG_25457"/>
<keyword evidence="2" id="KW-1185">Reference proteome</keyword>
<name>B6IES6_CAEBR</name>
<proteinExistence type="predicted"/>
<dbReference type="EMBL" id="HE600951">
    <property type="protein sequence ID" value="CAR98406.1"/>
    <property type="molecule type" value="Genomic_DNA"/>
</dbReference>
<accession>B6IES6</accession>
<sequence length="13" mass="1578">MCISNKLRKFQIP</sequence>
<dbReference type="CTD" id="68916944"/>
<dbReference type="GeneID" id="68916944"/>
<evidence type="ECO:0000313" key="2">
    <source>
        <dbReference type="Proteomes" id="UP000008549"/>
    </source>
</evidence>
<dbReference type="RefSeq" id="XP_045097979.1">
    <property type="nucleotide sequence ID" value="XM_045241707.1"/>
</dbReference>